<dbReference type="InterPro" id="IPR036249">
    <property type="entry name" value="Thioredoxin-like_sf"/>
</dbReference>
<protein>
    <recommendedName>
        <fullName evidence="3">Thiol-disulfide oxidoreductase</fullName>
    </recommendedName>
</protein>
<dbReference type="SUPFAM" id="SSF52833">
    <property type="entry name" value="Thioredoxin-like"/>
    <property type="match status" value="1"/>
</dbReference>
<evidence type="ECO:0000313" key="1">
    <source>
        <dbReference type="EMBL" id="VTR49328.1"/>
    </source>
</evidence>
<dbReference type="AlphaFoldDB" id="A0A4V6Z300"/>
<evidence type="ECO:0008006" key="3">
    <source>
        <dbReference type="Google" id="ProtNLM"/>
    </source>
</evidence>
<dbReference type="PANTHER" id="PTHR42852:SF13">
    <property type="entry name" value="PROTEIN DIPZ"/>
    <property type="match status" value="1"/>
</dbReference>
<dbReference type="STRING" id="1123265.GCA_000686625_04291"/>
<dbReference type="Gene3D" id="3.40.30.10">
    <property type="entry name" value="Glutaredoxin"/>
    <property type="match status" value="1"/>
</dbReference>
<dbReference type="RefSeq" id="WP_037533844.1">
    <property type="nucleotide sequence ID" value="NZ_CP141191.1"/>
</dbReference>
<accession>A0A4V6Z300</accession>
<dbReference type="KEGG" id="stha:NCTC11429_03861"/>
<evidence type="ECO:0000313" key="2">
    <source>
        <dbReference type="Proteomes" id="UP000308196"/>
    </source>
</evidence>
<dbReference type="GeneID" id="78464491"/>
<reference evidence="1 2" key="1">
    <citation type="submission" date="2019-05" db="EMBL/GenBank/DDBJ databases">
        <authorList>
            <consortium name="Pathogen Informatics"/>
        </authorList>
    </citation>
    <scope>NUCLEOTIDE SEQUENCE [LARGE SCALE GENOMIC DNA]</scope>
    <source>
        <strain evidence="1 2">NCTC11429</strain>
    </source>
</reference>
<proteinExistence type="predicted"/>
<dbReference type="PANTHER" id="PTHR42852">
    <property type="entry name" value="THIOL:DISULFIDE INTERCHANGE PROTEIN DSBE"/>
    <property type="match status" value="1"/>
</dbReference>
<dbReference type="InterPro" id="IPR050553">
    <property type="entry name" value="Thioredoxin_ResA/DsbE_sf"/>
</dbReference>
<dbReference type="Proteomes" id="UP000308196">
    <property type="component" value="Chromosome"/>
</dbReference>
<name>A0A4V6Z300_9SPHI</name>
<gene>
    <name evidence="1" type="ORF">NCTC11429_03861</name>
</gene>
<dbReference type="EMBL" id="LR590484">
    <property type="protein sequence ID" value="VTR49328.1"/>
    <property type="molecule type" value="Genomic_DNA"/>
</dbReference>
<organism evidence="1 2">
    <name type="scientific">Sphingobacterium thalpophilum</name>
    <dbReference type="NCBI Taxonomy" id="259"/>
    <lineage>
        <taxon>Bacteria</taxon>
        <taxon>Pseudomonadati</taxon>
        <taxon>Bacteroidota</taxon>
        <taxon>Sphingobacteriia</taxon>
        <taxon>Sphingobacteriales</taxon>
        <taxon>Sphingobacteriaceae</taxon>
        <taxon>Sphingobacterium</taxon>
    </lineage>
</organism>
<sequence length="460" mass="53155">MRTISNLASALLDKVVHRSQFSLTSGLLMLVFSFHMFSLSAQTPRKDSGADGSSEIKRLFIGDRVPDELWNLMLPVANHPEGKQYVQLKDFKERKLILIDCWATTCKSCLEGLPWIQQLQHEYPDVAFLLSTLEKDRANWYLKDNSYMLFSFIDTKHTLFTYFPYAWIPYYIWISEGKVVATTQATEVTKENIDKILNEGIAPARVRQDRVSFNIQDNFLEDRLIFRTPELQRSFTITGYLKDVLAQTRYRIGREGEPSFFATINAGPIDIFKSAIGIARPDLRKNNWFLLETKWRDKLLKVSSELYYADSTAHIYGVQFYSAARDKISLSKDLLHELNNYFGQKYGLEGQIEERVRKAYVVRDNRTSTSHMLSGKLVKKLPLYQLIDQLDYRSESDDNGIPWINRTDDFTRAVKVPDQWPDNLDGINAFLLPQGYKAALETIPMEVFVLRDIEEGGSNE</sequence>